<feature type="domain" description="AMP-binding enzyme C-terminal" evidence="4">
    <location>
        <begin position="409"/>
        <end position="484"/>
    </location>
</feature>
<dbReference type="AlphaFoldDB" id="A0A4R3LZE3"/>
<dbReference type="Gene3D" id="3.40.50.12780">
    <property type="entry name" value="N-terminal domain of ligase-like"/>
    <property type="match status" value="1"/>
</dbReference>
<dbReference type="InterPro" id="IPR025110">
    <property type="entry name" value="AMP-bd_C"/>
</dbReference>
<feature type="domain" description="AMP-dependent synthetase/ligase" evidence="3">
    <location>
        <begin position="15"/>
        <end position="359"/>
    </location>
</feature>
<dbReference type="EMBL" id="SMAI01000003">
    <property type="protein sequence ID" value="TCT06124.1"/>
    <property type="molecule type" value="Genomic_DNA"/>
</dbReference>
<evidence type="ECO:0000256" key="1">
    <source>
        <dbReference type="ARBA" id="ARBA00006432"/>
    </source>
</evidence>
<evidence type="ECO:0000259" key="4">
    <source>
        <dbReference type="Pfam" id="PF13193"/>
    </source>
</evidence>
<evidence type="ECO:0000259" key="3">
    <source>
        <dbReference type="Pfam" id="PF00501"/>
    </source>
</evidence>
<dbReference type="GO" id="GO:0006631">
    <property type="term" value="P:fatty acid metabolic process"/>
    <property type="evidence" value="ECO:0007669"/>
    <property type="project" value="TreeGrafter"/>
</dbReference>
<sequence>MSAPQNLGAFVNRDGSPDKPVIIGLDGENRETVLTRSALDEMADAIARGLLKGGLVRGDRVAILSANRPDYVAIILGAMRAGIVPVPVNFKFPPAIIAHVIKDCGARLVVGDAPRLAAIDAADFPGVAFAAFEADGLAGWLDPGPFTPIVPRPDEPALSLYTSGSTGRPKGVLLSHESHSWVVRTRMAENDLSNERVLIAAPLYHMNALALSLLVCASGATAVMLPQFQAVQYIEAISRYRCTWLTAVPPMIAMMLRERDALAKADLSSVRLVRMGSAPVNDALAGQVRALLPNARIVNAYGTTEGGPIVFTDHPAGLPTPIASVGYPHPEVAVRLVGPEAPDHGVLQQKSPAVMLGYHNRPDVRMPISSDGYYDTGDVFRRDTDGFFYFVGRADDMFVSGGENIFPGEVETVLETHPDILQACVVPVDDEIKGQKPVAFVVRRPLADLDEEAVKRHTLANAPAYQHPRRVWFVEAMPLASTNKIDRAALRQRAEAELKTVS</sequence>
<dbReference type="InterPro" id="IPR000873">
    <property type="entry name" value="AMP-dep_synth/lig_dom"/>
</dbReference>
<proteinExistence type="inferred from homology"/>
<name>A0A4R3LZE3_9HYPH</name>
<gene>
    <name evidence="5" type="ORF">EDC64_103228</name>
</gene>
<keyword evidence="2 5" id="KW-0436">Ligase</keyword>
<dbReference type="Pfam" id="PF00501">
    <property type="entry name" value="AMP-binding"/>
    <property type="match status" value="1"/>
</dbReference>
<evidence type="ECO:0000313" key="6">
    <source>
        <dbReference type="Proteomes" id="UP000294664"/>
    </source>
</evidence>
<dbReference type="Gene3D" id="3.30.300.30">
    <property type="match status" value="1"/>
</dbReference>
<dbReference type="InterPro" id="IPR042099">
    <property type="entry name" value="ANL_N_sf"/>
</dbReference>
<reference evidence="5 6" key="1">
    <citation type="submission" date="2019-03" db="EMBL/GenBank/DDBJ databases">
        <title>Genomic Encyclopedia of Type Strains, Phase IV (KMG-IV): sequencing the most valuable type-strain genomes for metagenomic binning, comparative biology and taxonomic classification.</title>
        <authorList>
            <person name="Goeker M."/>
        </authorList>
    </citation>
    <scope>NUCLEOTIDE SEQUENCE [LARGE SCALE GENOMIC DNA]</scope>
    <source>
        <strain evidence="5 6">DSM 9035</strain>
    </source>
</reference>
<dbReference type="RefSeq" id="WP_132030640.1">
    <property type="nucleotide sequence ID" value="NZ_SMAI01000003.1"/>
</dbReference>
<protein>
    <submittedName>
        <fullName evidence="5">Acyl-CoA synthetase (AMP-forming)/AMP-acid ligase II</fullName>
    </submittedName>
</protein>
<dbReference type="GO" id="GO:0031956">
    <property type="term" value="F:medium-chain fatty acid-CoA ligase activity"/>
    <property type="evidence" value="ECO:0007669"/>
    <property type="project" value="TreeGrafter"/>
</dbReference>
<dbReference type="PANTHER" id="PTHR43201">
    <property type="entry name" value="ACYL-COA SYNTHETASE"/>
    <property type="match status" value="1"/>
</dbReference>
<accession>A0A4R3LZE3</accession>
<dbReference type="Pfam" id="PF13193">
    <property type="entry name" value="AMP-binding_C"/>
    <property type="match status" value="1"/>
</dbReference>
<keyword evidence="6" id="KW-1185">Reference proteome</keyword>
<evidence type="ECO:0000313" key="5">
    <source>
        <dbReference type="EMBL" id="TCT06124.1"/>
    </source>
</evidence>
<comment type="caution">
    <text evidence="5">The sequence shown here is derived from an EMBL/GenBank/DDBJ whole genome shotgun (WGS) entry which is preliminary data.</text>
</comment>
<comment type="similarity">
    <text evidence="1">Belongs to the ATP-dependent AMP-binding enzyme family.</text>
</comment>
<dbReference type="InterPro" id="IPR045851">
    <property type="entry name" value="AMP-bd_C_sf"/>
</dbReference>
<organism evidence="5 6">
    <name type="scientific">Aquabacter spiritensis</name>
    <dbReference type="NCBI Taxonomy" id="933073"/>
    <lineage>
        <taxon>Bacteria</taxon>
        <taxon>Pseudomonadati</taxon>
        <taxon>Pseudomonadota</taxon>
        <taxon>Alphaproteobacteria</taxon>
        <taxon>Hyphomicrobiales</taxon>
        <taxon>Xanthobacteraceae</taxon>
        <taxon>Aquabacter</taxon>
    </lineage>
</organism>
<evidence type="ECO:0000256" key="2">
    <source>
        <dbReference type="ARBA" id="ARBA00022598"/>
    </source>
</evidence>
<dbReference type="SUPFAM" id="SSF56801">
    <property type="entry name" value="Acetyl-CoA synthetase-like"/>
    <property type="match status" value="1"/>
</dbReference>
<dbReference type="Proteomes" id="UP000294664">
    <property type="component" value="Unassembled WGS sequence"/>
</dbReference>
<dbReference type="PANTHER" id="PTHR43201:SF5">
    <property type="entry name" value="MEDIUM-CHAIN ACYL-COA LIGASE ACSF2, MITOCHONDRIAL"/>
    <property type="match status" value="1"/>
</dbReference>
<dbReference type="OrthoDB" id="9803968at2"/>